<dbReference type="InterPro" id="IPR021884">
    <property type="entry name" value="Ice-bd_prot"/>
</dbReference>
<name>A0A4R5DMG9_9BACT</name>
<evidence type="ECO:0000256" key="1">
    <source>
        <dbReference type="ARBA" id="ARBA00005445"/>
    </source>
</evidence>
<dbReference type="Pfam" id="PF11999">
    <property type="entry name" value="Ice_binding"/>
    <property type="match status" value="1"/>
</dbReference>
<reference evidence="4 5" key="1">
    <citation type="submission" date="2019-03" db="EMBL/GenBank/DDBJ databases">
        <title>Dyadobacter AR-3-6 sp. nov., isolated from arctic soil.</title>
        <authorList>
            <person name="Chaudhary D.K."/>
        </authorList>
    </citation>
    <scope>NUCLEOTIDE SEQUENCE [LARGE SCALE GENOMIC DNA]</scope>
    <source>
        <strain evidence="4 5">AR-3-6</strain>
    </source>
</reference>
<organism evidence="4 5">
    <name type="scientific">Dyadobacter psychrotolerans</name>
    <dbReference type="NCBI Taxonomy" id="2541721"/>
    <lineage>
        <taxon>Bacteria</taxon>
        <taxon>Pseudomonadati</taxon>
        <taxon>Bacteroidota</taxon>
        <taxon>Cytophagia</taxon>
        <taxon>Cytophagales</taxon>
        <taxon>Spirosomataceae</taxon>
        <taxon>Dyadobacter</taxon>
    </lineage>
</organism>
<dbReference type="InterPro" id="IPR026444">
    <property type="entry name" value="Secre_tail"/>
</dbReference>
<keyword evidence="2" id="KW-0732">Signal</keyword>
<keyword evidence="5" id="KW-1185">Reference proteome</keyword>
<evidence type="ECO:0000259" key="3">
    <source>
        <dbReference type="Pfam" id="PF18962"/>
    </source>
</evidence>
<dbReference type="EMBL" id="SMFL01000004">
    <property type="protein sequence ID" value="TDE15476.1"/>
    <property type="molecule type" value="Genomic_DNA"/>
</dbReference>
<dbReference type="AlphaFoldDB" id="A0A4R5DMG9"/>
<comment type="caution">
    <text evidence="4">The sequence shown here is derived from an EMBL/GenBank/DDBJ whole genome shotgun (WGS) entry which is preliminary data.</text>
</comment>
<accession>A0A4R5DMG9</accession>
<protein>
    <submittedName>
        <fullName evidence="4">DUF3494 domain-containing protein</fullName>
    </submittedName>
</protein>
<evidence type="ECO:0000313" key="5">
    <source>
        <dbReference type="Proteomes" id="UP000294850"/>
    </source>
</evidence>
<evidence type="ECO:0000256" key="2">
    <source>
        <dbReference type="ARBA" id="ARBA00022729"/>
    </source>
</evidence>
<feature type="domain" description="Secretion system C-terminal sorting" evidence="3">
    <location>
        <begin position="337"/>
        <end position="411"/>
    </location>
</feature>
<sequence>MKNKLHLLLTGFGVCLAGISYGQALLTPALRNYALFTSNGAVTNTETSTIKGNLGTNVGSVTGFPGYANSGTTTVSGTINVQNDETLARAADVQTAYNSLITTATDFIVTNPTFGNGQSLGPGTYFLGEAGSVVGTLTLTGSVNDIFIIKIGGALSAAEGSQVVLSGGAVRENVYFNVSGQVSLATGAVFNGNIVSSGAIILESGASLNGRGLTTAGEINLSGNNVDNGLTSLPVRLTSFIVKKGEFKTAELTWTTAAETNSESFQIQRSSNGKIWASIGSVAAKGESNISLSYNFTDGSAAQGTNMYRLKMIDRDETFAYSSIKSIEFAQQSRTVLYPNPTIDKLTLDVEDMNNIQRIQLTNILGASVYNQSKTTASPLSPSVDTKALATGLYLVRVTRTDGSISVSKIVKN</sequence>
<dbReference type="RefSeq" id="WP_131958739.1">
    <property type="nucleotide sequence ID" value="NZ_SMFL01000004.1"/>
</dbReference>
<dbReference type="NCBIfam" id="TIGR04183">
    <property type="entry name" value="Por_Secre_tail"/>
    <property type="match status" value="1"/>
</dbReference>
<dbReference type="Proteomes" id="UP000294850">
    <property type="component" value="Unassembled WGS sequence"/>
</dbReference>
<comment type="similarity">
    <text evidence="1">Belongs to the ice-binding protein family.</text>
</comment>
<dbReference type="Pfam" id="PF18962">
    <property type="entry name" value="Por_Secre_tail"/>
    <property type="match status" value="1"/>
</dbReference>
<evidence type="ECO:0000313" key="4">
    <source>
        <dbReference type="EMBL" id="TDE15476.1"/>
    </source>
</evidence>
<proteinExistence type="inferred from homology"/>
<gene>
    <name evidence="4" type="ORF">E0F88_13275</name>
</gene>
<dbReference type="OrthoDB" id="2082707at2"/>